<keyword evidence="2" id="KW-1185">Reference proteome</keyword>
<name>A0ABD3FBA8_9STRA</name>
<reference evidence="1 2" key="1">
    <citation type="submission" date="2024-09" db="EMBL/GenBank/DDBJ databases">
        <title>Genome sequencing and assembly of Phytophthora oleae, isolate VK10A, causative agent of rot of olive drupes.</title>
        <authorList>
            <person name="Conti Taguali S."/>
            <person name="Riolo M."/>
            <person name="La Spada F."/>
            <person name="Cacciola S.O."/>
            <person name="Dionisio G."/>
        </authorList>
    </citation>
    <scope>NUCLEOTIDE SEQUENCE [LARGE SCALE GENOMIC DNA]</scope>
    <source>
        <strain evidence="1 2">VK10A</strain>
    </source>
</reference>
<gene>
    <name evidence="1" type="ORF">V7S43_010904</name>
</gene>
<sequence>MSSLVEKVETLHGMFDVVCADQPRWSRVQGSDAADSVLLSACGSCCSKICYRRCNQRRRHEDAIRVIVGKRNTAHPGANTTRLKHVQTETRLKSCLYEAAAIFACGYSGLEGPISGKSPAPKLEISTACRTTTAVPCLSPPLAFCWTDESRWLVPVASRRRDVAFVPVGDSLQLSRHSHWASRLWDFDTH</sequence>
<dbReference type="AlphaFoldDB" id="A0ABD3FBA8"/>
<dbReference type="EMBL" id="JBIMZQ010000025">
    <property type="protein sequence ID" value="KAL3664018.1"/>
    <property type="molecule type" value="Genomic_DNA"/>
</dbReference>
<organism evidence="1 2">
    <name type="scientific">Phytophthora oleae</name>
    <dbReference type="NCBI Taxonomy" id="2107226"/>
    <lineage>
        <taxon>Eukaryota</taxon>
        <taxon>Sar</taxon>
        <taxon>Stramenopiles</taxon>
        <taxon>Oomycota</taxon>
        <taxon>Peronosporomycetes</taxon>
        <taxon>Peronosporales</taxon>
        <taxon>Peronosporaceae</taxon>
        <taxon>Phytophthora</taxon>
    </lineage>
</organism>
<accession>A0ABD3FBA8</accession>
<evidence type="ECO:0000313" key="1">
    <source>
        <dbReference type="EMBL" id="KAL3664018.1"/>
    </source>
</evidence>
<comment type="caution">
    <text evidence="1">The sequence shown here is derived from an EMBL/GenBank/DDBJ whole genome shotgun (WGS) entry which is preliminary data.</text>
</comment>
<proteinExistence type="predicted"/>
<protein>
    <submittedName>
        <fullName evidence="1">Uncharacterized protein</fullName>
    </submittedName>
</protein>
<evidence type="ECO:0000313" key="2">
    <source>
        <dbReference type="Proteomes" id="UP001632037"/>
    </source>
</evidence>
<dbReference type="Proteomes" id="UP001632037">
    <property type="component" value="Unassembled WGS sequence"/>
</dbReference>